<dbReference type="Pfam" id="PF01966">
    <property type="entry name" value="HD"/>
    <property type="match status" value="1"/>
</dbReference>
<dbReference type="RefSeq" id="WP_406647529.1">
    <property type="nucleotide sequence ID" value="NZ_CP123584.1"/>
</dbReference>
<dbReference type="SMART" id="SM00471">
    <property type="entry name" value="HDc"/>
    <property type="match status" value="1"/>
</dbReference>
<dbReference type="EMBL" id="CP123584">
    <property type="protein sequence ID" value="WZK89343.1"/>
    <property type="molecule type" value="Genomic_DNA"/>
</dbReference>
<dbReference type="PROSITE" id="PS51831">
    <property type="entry name" value="HD"/>
    <property type="match status" value="1"/>
</dbReference>
<accession>A0ABZ2XU01</accession>
<dbReference type="CDD" id="cd00077">
    <property type="entry name" value="HDc"/>
    <property type="match status" value="1"/>
</dbReference>
<reference evidence="2 3" key="1">
    <citation type="submission" date="2023-04" db="EMBL/GenBank/DDBJ databases">
        <title>Complete genome sequence of Alisedimentitalea scapharcae.</title>
        <authorList>
            <person name="Rong J.-C."/>
            <person name="Yi M.-L."/>
            <person name="Zhao Q."/>
        </authorList>
    </citation>
    <scope>NUCLEOTIDE SEQUENCE [LARGE SCALE GENOMIC DNA]</scope>
    <source>
        <strain evidence="2 3">KCTC 42119</strain>
    </source>
</reference>
<dbReference type="SUPFAM" id="SSF109604">
    <property type="entry name" value="HD-domain/PDEase-like"/>
    <property type="match status" value="1"/>
</dbReference>
<proteinExistence type="predicted"/>
<protein>
    <submittedName>
        <fullName evidence="2">HD domain-containing protein</fullName>
    </submittedName>
</protein>
<dbReference type="InterPro" id="IPR003607">
    <property type="entry name" value="HD/PDEase_dom"/>
</dbReference>
<keyword evidence="3" id="KW-1185">Reference proteome</keyword>
<sequence>MQDIHARLRRLVAQQMDQDPAHDLAHLDRVWTNAHRIARHQADHEDSVNLRVLMAAAYLHDLVNLPKDAPNRAEASTLSAQRAVPILQDLGYTGAEIKAAQHAIAAHSYSAGIPAQSTEAEILRDADRLDALGAIGIARTFIVAGSMRRAIYDPADPFAADRPLDDQDWSIDHWHLKLLQLPKEMVTTKGREIAEKRAKLMLAYLEQLSKEIDTDLPNHWSDLLT</sequence>
<dbReference type="Proteomes" id="UP001623232">
    <property type="component" value="Chromosome"/>
</dbReference>
<dbReference type="PANTHER" id="PTHR33594:SF1">
    <property type="entry name" value="HD_PDEASE DOMAIN-CONTAINING PROTEIN"/>
    <property type="match status" value="1"/>
</dbReference>
<evidence type="ECO:0000313" key="3">
    <source>
        <dbReference type="Proteomes" id="UP001623232"/>
    </source>
</evidence>
<feature type="domain" description="HD" evidence="1">
    <location>
        <begin position="23"/>
        <end position="132"/>
    </location>
</feature>
<dbReference type="Gene3D" id="1.10.3210.50">
    <property type="match status" value="1"/>
</dbReference>
<dbReference type="InterPro" id="IPR006674">
    <property type="entry name" value="HD_domain"/>
</dbReference>
<evidence type="ECO:0000313" key="2">
    <source>
        <dbReference type="EMBL" id="WZK89343.1"/>
    </source>
</evidence>
<evidence type="ECO:0000259" key="1">
    <source>
        <dbReference type="PROSITE" id="PS51831"/>
    </source>
</evidence>
<gene>
    <name evidence="2" type="ORF">QEZ52_01960</name>
</gene>
<dbReference type="PANTHER" id="PTHR33594">
    <property type="entry name" value="SUPERFAMILY HYDROLASE, PUTATIVE (AFU_ORTHOLOGUE AFUA_1G03035)-RELATED"/>
    <property type="match status" value="1"/>
</dbReference>
<organism evidence="2 3">
    <name type="scientific">Aliisedimentitalea scapharcae</name>
    <dbReference type="NCBI Taxonomy" id="1524259"/>
    <lineage>
        <taxon>Bacteria</taxon>
        <taxon>Pseudomonadati</taxon>
        <taxon>Pseudomonadota</taxon>
        <taxon>Alphaproteobacteria</taxon>
        <taxon>Rhodobacterales</taxon>
        <taxon>Roseobacteraceae</taxon>
        <taxon>Aliisedimentitalea</taxon>
    </lineage>
</organism>
<name>A0ABZ2XU01_9RHOB</name>